<dbReference type="Proteomes" id="UP000189703">
    <property type="component" value="Unplaced"/>
</dbReference>
<dbReference type="KEGG" id="nnu:104610294"/>
<dbReference type="OMA" id="EHEDKGL"/>
<keyword evidence="1" id="KW-1185">Reference proteome</keyword>
<organism evidence="1 2">
    <name type="scientific">Nelumbo nucifera</name>
    <name type="common">Sacred lotus</name>
    <dbReference type="NCBI Taxonomy" id="4432"/>
    <lineage>
        <taxon>Eukaryota</taxon>
        <taxon>Viridiplantae</taxon>
        <taxon>Streptophyta</taxon>
        <taxon>Embryophyta</taxon>
        <taxon>Tracheophyta</taxon>
        <taxon>Spermatophyta</taxon>
        <taxon>Magnoliopsida</taxon>
        <taxon>Proteales</taxon>
        <taxon>Nelumbonaceae</taxon>
        <taxon>Nelumbo</taxon>
    </lineage>
</organism>
<evidence type="ECO:0000313" key="2">
    <source>
        <dbReference type="RefSeq" id="XP_010275144.1"/>
    </source>
</evidence>
<dbReference type="RefSeq" id="XP_010275144.1">
    <property type="nucleotide sequence ID" value="XM_010276842.2"/>
</dbReference>
<proteinExistence type="predicted"/>
<sequence length="164" mass="17839">MDGGNKEKNNVEIQDKGLFSHYSYGVSGEHYSSSPWACPPVGYPPQGYPSQGYPSAHCYPPQGYPPAGYSASQGPFFPTGYPSSAFPYYTGSGHGMGMGAMLAGGAAAAYGAHHLAHGAHHLVHGHQYESGLYKHHGKFHKHGKYGKPWNNGVYGKYKFMKRWK</sequence>
<accession>A0A1U8B2Z6</accession>
<dbReference type="GeneID" id="104610294"/>
<evidence type="ECO:0000313" key="1">
    <source>
        <dbReference type="Proteomes" id="UP000189703"/>
    </source>
</evidence>
<evidence type="ECO:0000313" key="3">
    <source>
        <dbReference type="RefSeq" id="XP_010275145.1"/>
    </source>
</evidence>
<dbReference type="AlphaFoldDB" id="A0A1U8B2Z6"/>
<reference evidence="2 3" key="1">
    <citation type="submission" date="2025-04" db="UniProtKB">
        <authorList>
            <consortium name="RefSeq"/>
        </authorList>
    </citation>
    <scope>IDENTIFICATION</scope>
</reference>
<dbReference type="RefSeq" id="XP_010275145.1">
    <property type="nucleotide sequence ID" value="XM_010276843.2"/>
</dbReference>
<gene>
    <name evidence="2 3" type="primary">LOC104610294</name>
</gene>
<dbReference type="PANTHER" id="PTHR31248:SF31">
    <property type="entry name" value="EXPRESSED PROTEIN"/>
    <property type="match status" value="1"/>
</dbReference>
<dbReference type="PANTHER" id="PTHR31248">
    <property type="entry name" value="DOMAIN PROTEIN, PUTATIVE (AFU_ORTHOLOGUE AFUA_5G04290)-RELATED"/>
    <property type="match status" value="1"/>
</dbReference>
<protein>
    <submittedName>
        <fullName evidence="2 3">Glycine-rich protein A3-like</fullName>
    </submittedName>
</protein>
<name>A0A1U8B2Z6_NELNU</name>